<evidence type="ECO:0000313" key="12">
    <source>
        <dbReference type="EMBL" id="CAF3750862.1"/>
    </source>
</evidence>
<dbReference type="EMBL" id="CAJNOQ010002778">
    <property type="protein sequence ID" value="CAF0978044.1"/>
    <property type="molecule type" value="Genomic_DNA"/>
</dbReference>
<dbReference type="PROSITE" id="PS50297">
    <property type="entry name" value="ANK_REP_REGION"/>
    <property type="match status" value="1"/>
</dbReference>
<organism evidence="11 13">
    <name type="scientific">Didymodactylos carnosus</name>
    <dbReference type="NCBI Taxonomy" id="1234261"/>
    <lineage>
        <taxon>Eukaryota</taxon>
        <taxon>Metazoa</taxon>
        <taxon>Spiralia</taxon>
        <taxon>Gnathifera</taxon>
        <taxon>Rotifera</taxon>
        <taxon>Eurotatoria</taxon>
        <taxon>Bdelloidea</taxon>
        <taxon>Philodinida</taxon>
        <taxon>Philodinidae</taxon>
        <taxon>Didymodactylos</taxon>
    </lineage>
</organism>
<comment type="subcellular location">
    <subcellularLocation>
        <location evidence="1">Membrane</location>
        <topology evidence="1">Single-pass membrane protein</topology>
    </subcellularLocation>
</comment>
<dbReference type="InterPro" id="IPR027377">
    <property type="entry name" value="ZAR1/RTP1-5-like_Znf-3CxxC"/>
</dbReference>
<dbReference type="InterPro" id="IPR026096">
    <property type="entry name" value="R-trans_p"/>
</dbReference>
<dbReference type="EMBL" id="CAJOBC010002778">
    <property type="protein sequence ID" value="CAF3750862.1"/>
    <property type="molecule type" value="Genomic_DNA"/>
</dbReference>
<dbReference type="GO" id="GO:0008270">
    <property type="term" value="F:zinc ion binding"/>
    <property type="evidence" value="ECO:0007669"/>
    <property type="project" value="UniProtKB-KW"/>
</dbReference>
<proteinExistence type="predicted"/>
<evidence type="ECO:0000313" key="11">
    <source>
        <dbReference type="EMBL" id="CAF0978044.1"/>
    </source>
</evidence>
<dbReference type="PANTHER" id="PTHR14402">
    <property type="entry name" value="RECEPTOR TRANSPORTING PROTEIN"/>
    <property type="match status" value="1"/>
</dbReference>
<dbReference type="AlphaFoldDB" id="A0A814F4M5"/>
<reference evidence="11" key="1">
    <citation type="submission" date="2021-02" db="EMBL/GenBank/DDBJ databases">
        <authorList>
            <person name="Nowell W R."/>
        </authorList>
    </citation>
    <scope>NUCLEOTIDE SEQUENCE</scope>
</reference>
<dbReference type="Gene3D" id="1.25.40.20">
    <property type="entry name" value="Ankyrin repeat-containing domain"/>
    <property type="match status" value="1"/>
</dbReference>
<name>A0A814F4M5_9BILA</name>
<evidence type="ECO:0000256" key="6">
    <source>
        <dbReference type="ARBA" id="ARBA00022989"/>
    </source>
</evidence>
<evidence type="ECO:0000256" key="5">
    <source>
        <dbReference type="ARBA" id="ARBA00022833"/>
    </source>
</evidence>
<keyword evidence="4" id="KW-0863">Zinc-finger</keyword>
<evidence type="ECO:0000256" key="1">
    <source>
        <dbReference type="ARBA" id="ARBA00004167"/>
    </source>
</evidence>
<dbReference type="Pfam" id="PF12796">
    <property type="entry name" value="Ank_2"/>
    <property type="match status" value="1"/>
</dbReference>
<dbReference type="Proteomes" id="UP000663829">
    <property type="component" value="Unassembled WGS sequence"/>
</dbReference>
<dbReference type="GO" id="GO:0051205">
    <property type="term" value="P:protein insertion into membrane"/>
    <property type="evidence" value="ECO:0007669"/>
    <property type="project" value="TreeGrafter"/>
</dbReference>
<dbReference type="OrthoDB" id="8121437at2759"/>
<evidence type="ECO:0000313" key="13">
    <source>
        <dbReference type="Proteomes" id="UP000663829"/>
    </source>
</evidence>
<dbReference type="InterPro" id="IPR002110">
    <property type="entry name" value="Ankyrin_rpt"/>
</dbReference>
<evidence type="ECO:0000259" key="10">
    <source>
        <dbReference type="SMART" id="SM01328"/>
    </source>
</evidence>
<dbReference type="GO" id="GO:0006612">
    <property type="term" value="P:protein targeting to membrane"/>
    <property type="evidence" value="ECO:0007669"/>
    <property type="project" value="TreeGrafter"/>
</dbReference>
<dbReference type="SUPFAM" id="SSF48403">
    <property type="entry name" value="Ankyrin repeat"/>
    <property type="match status" value="1"/>
</dbReference>
<dbReference type="InterPro" id="IPR036770">
    <property type="entry name" value="Ankyrin_rpt-contain_sf"/>
</dbReference>
<dbReference type="Pfam" id="PF13695">
    <property type="entry name" value="Zn_ribbon_3CxxC"/>
    <property type="match status" value="1"/>
</dbReference>
<feature type="domain" description="3CxxC-type" evidence="10">
    <location>
        <begin position="254"/>
        <end position="363"/>
    </location>
</feature>
<gene>
    <name evidence="11" type="ORF">GPM918_LOCUS12601</name>
    <name evidence="12" type="ORF">SRO942_LOCUS12601</name>
</gene>
<dbReference type="PANTHER" id="PTHR14402:SF10">
    <property type="entry name" value="3CXXC-TYPE DOMAIN-CONTAINING PROTEIN"/>
    <property type="match status" value="1"/>
</dbReference>
<comment type="caution">
    <text evidence="11">The sequence shown here is derived from an EMBL/GenBank/DDBJ whole genome shotgun (WGS) entry which is preliminary data.</text>
</comment>
<sequence>MGDSNDSWIWCAKTGDFQTFQAMLKHSPEKVNEQMNGRYLIHYAADSGNFDILQELIKNGANINIKDKFGITPLLAAIYESHASCVRRSTGNLAVQADVGIRWDVDRQSPIKSTSSLCPQHHGSSFSSISEDKGFHDSTSHLSESESYTSDFLLGSTTSHSNLTSPTPSTNVEDIKFELPQEDQKLLTEEDYRLATQITDEEKKQFCSDMCLVFHAEFQATFGRYFDPDTWILLPISYDGSLKLPTECDCDVEIAKVRFECEQCGHCWTSMRGQVSFFYLFDKSTGQGLLYFKLFHQNCDQCYHTNDPLWYPEEVCRVLRNVFVIISKKYYPQLSVPEVQSNHYRRFGQPKGQHHGCESCRDGVCNADVNGKSPDDQSYEDCATDDEIRLMVSKAKKKK</sequence>
<feature type="repeat" description="ANK" evidence="8">
    <location>
        <begin position="36"/>
        <end position="68"/>
    </location>
</feature>
<feature type="region of interest" description="Disordered" evidence="9">
    <location>
        <begin position="112"/>
        <end position="132"/>
    </location>
</feature>
<dbReference type="PROSITE" id="PS50088">
    <property type="entry name" value="ANK_REPEAT"/>
    <property type="match status" value="1"/>
</dbReference>
<evidence type="ECO:0000256" key="7">
    <source>
        <dbReference type="ARBA" id="ARBA00023136"/>
    </source>
</evidence>
<evidence type="ECO:0000256" key="9">
    <source>
        <dbReference type="SAM" id="MobiDB-lite"/>
    </source>
</evidence>
<keyword evidence="6" id="KW-1133">Transmembrane helix</keyword>
<evidence type="ECO:0000256" key="8">
    <source>
        <dbReference type="PROSITE-ProRule" id="PRU00023"/>
    </source>
</evidence>
<evidence type="ECO:0000256" key="3">
    <source>
        <dbReference type="ARBA" id="ARBA00022723"/>
    </source>
</evidence>
<dbReference type="GO" id="GO:0031849">
    <property type="term" value="F:olfactory receptor binding"/>
    <property type="evidence" value="ECO:0007669"/>
    <property type="project" value="TreeGrafter"/>
</dbReference>
<protein>
    <recommendedName>
        <fullName evidence="10">3CxxC-type domain-containing protein</fullName>
    </recommendedName>
</protein>
<feature type="compositionally biased region" description="Polar residues" evidence="9">
    <location>
        <begin position="112"/>
        <end position="129"/>
    </location>
</feature>
<keyword evidence="5" id="KW-0862">Zinc</keyword>
<keyword evidence="8" id="KW-0040">ANK repeat</keyword>
<keyword evidence="3" id="KW-0479">Metal-binding</keyword>
<accession>A0A814F4M5</accession>
<keyword evidence="7" id="KW-0472">Membrane</keyword>
<evidence type="ECO:0000256" key="4">
    <source>
        <dbReference type="ARBA" id="ARBA00022771"/>
    </source>
</evidence>
<evidence type="ECO:0000256" key="2">
    <source>
        <dbReference type="ARBA" id="ARBA00022692"/>
    </source>
</evidence>
<dbReference type="SMART" id="SM01328">
    <property type="entry name" value="zf-3CxxC"/>
    <property type="match status" value="1"/>
</dbReference>
<dbReference type="Proteomes" id="UP000681722">
    <property type="component" value="Unassembled WGS sequence"/>
</dbReference>
<keyword evidence="13" id="KW-1185">Reference proteome</keyword>
<dbReference type="GO" id="GO:0016020">
    <property type="term" value="C:membrane"/>
    <property type="evidence" value="ECO:0007669"/>
    <property type="project" value="UniProtKB-SubCell"/>
</dbReference>
<dbReference type="SMART" id="SM00248">
    <property type="entry name" value="ANK"/>
    <property type="match status" value="3"/>
</dbReference>
<keyword evidence="2" id="KW-0812">Transmembrane</keyword>